<dbReference type="SUPFAM" id="SSF52091">
    <property type="entry name" value="SpoIIaa-like"/>
    <property type="match status" value="1"/>
</dbReference>
<protein>
    <recommendedName>
        <fullName evidence="2">Anti-sigma factor antagonist</fullName>
    </recommendedName>
</protein>
<dbReference type="PANTHER" id="PTHR33495">
    <property type="entry name" value="ANTI-SIGMA FACTOR ANTAGONIST TM_1081-RELATED-RELATED"/>
    <property type="match status" value="1"/>
</dbReference>
<dbReference type="InterPro" id="IPR003658">
    <property type="entry name" value="Anti-sigma_ant"/>
</dbReference>
<dbReference type="PANTHER" id="PTHR33495:SF2">
    <property type="entry name" value="ANTI-SIGMA FACTOR ANTAGONIST TM_1081-RELATED"/>
    <property type="match status" value="1"/>
</dbReference>
<dbReference type="Pfam" id="PF01740">
    <property type="entry name" value="STAS"/>
    <property type="match status" value="1"/>
</dbReference>
<feature type="region of interest" description="Disordered" evidence="3">
    <location>
        <begin position="1"/>
        <end position="23"/>
    </location>
</feature>
<feature type="domain" description="STAS" evidence="4">
    <location>
        <begin position="23"/>
        <end position="112"/>
    </location>
</feature>
<dbReference type="PROSITE" id="PS50801">
    <property type="entry name" value="STAS"/>
    <property type="match status" value="1"/>
</dbReference>
<dbReference type="Gene3D" id="3.30.750.24">
    <property type="entry name" value="STAS domain"/>
    <property type="match status" value="1"/>
</dbReference>
<dbReference type="Proteomes" id="UP001596380">
    <property type="component" value="Unassembled WGS sequence"/>
</dbReference>
<evidence type="ECO:0000313" key="6">
    <source>
        <dbReference type="Proteomes" id="UP001596380"/>
    </source>
</evidence>
<dbReference type="InterPro" id="IPR002645">
    <property type="entry name" value="STAS_dom"/>
</dbReference>
<reference evidence="6" key="1">
    <citation type="journal article" date="2019" name="Int. J. Syst. Evol. Microbiol.">
        <title>The Global Catalogue of Microorganisms (GCM) 10K type strain sequencing project: providing services to taxonomists for standard genome sequencing and annotation.</title>
        <authorList>
            <consortium name="The Broad Institute Genomics Platform"/>
            <consortium name="The Broad Institute Genome Sequencing Center for Infectious Disease"/>
            <person name="Wu L."/>
            <person name="Ma J."/>
        </authorList>
    </citation>
    <scope>NUCLEOTIDE SEQUENCE [LARGE SCALE GENOMIC DNA]</scope>
    <source>
        <strain evidence="6">JCM 3369</strain>
    </source>
</reference>
<evidence type="ECO:0000256" key="3">
    <source>
        <dbReference type="SAM" id="MobiDB-lite"/>
    </source>
</evidence>
<sequence length="112" mass="11814">MLREASRSPSVRAGSEGPEPWTILRPRGELDCARADELRAAIGAALAGGGRPRIALDLGDVAFCDSYGLSVLVFGAKKVGDRGGVLLLSNVTRQVRSLIKRCGLEQLLTVAP</sequence>
<evidence type="ECO:0000313" key="5">
    <source>
        <dbReference type="EMBL" id="MFC6880448.1"/>
    </source>
</evidence>
<dbReference type="NCBIfam" id="TIGR00377">
    <property type="entry name" value="ant_ant_sig"/>
    <property type="match status" value="1"/>
</dbReference>
<dbReference type="CDD" id="cd07043">
    <property type="entry name" value="STAS_anti-anti-sigma_factors"/>
    <property type="match status" value="1"/>
</dbReference>
<evidence type="ECO:0000256" key="2">
    <source>
        <dbReference type="RuleBase" id="RU003749"/>
    </source>
</evidence>
<keyword evidence="6" id="KW-1185">Reference proteome</keyword>
<name>A0ABW2CIB2_9ACTN</name>
<organism evidence="5 6">
    <name type="scientific">Actinomadura yumaensis</name>
    <dbReference type="NCBI Taxonomy" id="111807"/>
    <lineage>
        <taxon>Bacteria</taxon>
        <taxon>Bacillati</taxon>
        <taxon>Actinomycetota</taxon>
        <taxon>Actinomycetes</taxon>
        <taxon>Streptosporangiales</taxon>
        <taxon>Thermomonosporaceae</taxon>
        <taxon>Actinomadura</taxon>
    </lineage>
</organism>
<evidence type="ECO:0000259" key="4">
    <source>
        <dbReference type="PROSITE" id="PS50801"/>
    </source>
</evidence>
<dbReference type="EMBL" id="JBHSXS010000005">
    <property type="protein sequence ID" value="MFC6880448.1"/>
    <property type="molecule type" value="Genomic_DNA"/>
</dbReference>
<accession>A0ABW2CIB2</accession>
<dbReference type="InterPro" id="IPR036513">
    <property type="entry name" value="STAS_dom_sf"/>
</dbReference>
<comment type="caution">
    <text evidence="5">The sequence shown here is derived from an EMBL/GenBank/DDBJ whole genome shotgun (WGS) entry which is preliminary data.</text>
</comment>
<dbReference type="RefSeq" id="WP_160820942.1">
    <property type="nucleotide sequence ID" value="NZ_JBHSXS010000005.1"/>
</dbReference>
<proteinExistence type="inferred from homology"/>
<comment type="similarity">
    <text evidence="1 2">Belongs to the anti-sigma-factor antagonist family.</text>
</comment>
<evidence type="ECO:0000256" key="1">
    <source>
        <dbReference type="ARBA" id="ARBA00009013"/>
    </source>
</evidence>
<gene>
    <name evidence="5" type="ORF">ACFQKB_11815</name>
</gene>